<dbReference type="Proteomes" id="UP001149090">
    <property type="component" value="Unassembled WGS sequence"/>
</dbReference>
<dbReference type="PANTHER" id="PTHR47977">
    <property type="entry name" value="RAS-RELATED PROTEIN RAB"/>
    <property type="match status" value="1"/>
</dbReference>
<dbReference type="CDD" id="cd00154">
    <property type="entry name" value="Rab"/>
    <property type="match status" value="1"/>
</dbReference>
<keyword evidence="6" id="KW-1185">Reference proteome</keyword>
<organism evidence="5 6">
    <name type="scientific">Anaeramoeba ignava</name>
    <name type="common">Anaerobic marine amoeba</name>
    <dbReference type="NCBI Taxonomy" id="1746090"/>
    <lineage>
        <taxon>Eukaryota</taxon>
        <taxon>Metamonada</taxon>
        <taxon>Anaeramoebidae</taxon>
        <taxon>Anaeramoeba</taxon>
    </lineage>
</organism>
<evidence type="ECO:0000256" key="1">
    <source>
        <dbReference type="ARBA" id="ARBA00004308"/>
    </source>
</evidence>
<dbReference type="Pfam" id="PF00071">
    <property type="entry name" value="Ras"/>
    <property type="match status" value="1"/>
</dbReference>
<sequence length="193" mass="21875">MFGNRLKLVLVGNSLVGKSSILIQFCDSTFSKNQEATIGVDFRFSNITVNNEEIELQIWDTAGQERFRSITNHYYRNADAIMVVYDITNESSFTQLKNWYSEIVSSAPPQTKVMLVGNKADLENERAVQRERAEKLAMKYGWSYGELSAKTGEGIKESFEILVKETLSVYKTSQKKKPDTNVKIKENGSSKCC</sequence>
<dbReference type="PRINTS" id="PR00449">
    <property type="entry name" value="RASTRNSFRMNG"/>
</dbReference>
<dbReference type="Gene3D" id="3.40.50.300">
    <property type="entry name" value="P-loop containing nucleotide triphosphate hydrolases"/>
    <property type="match status" value="1"/>
</dbReference>
<keyword evidence="3" id="KW-0342">GTP-binding</keyword>
<comment type="caution">
    <text evidence="5">The sequence shown here is derived from an EMBL/GenBank/DDBJ whole genome shotgun (WGS) entry which is preliminary data.</text>
</comment>
<evidence type="ECO:0000256" key="4">
    <source>
        <dbReference type="ARBA" id="ARBA00023136"/>
    </source>
</evidence>
<dbReference type="PROSITE" id="PS51417">
    <property type="entry name" value="ARF"/>
    <property type="match status" value="1"/>
</dbReference>
<dbReference type="NCBIfam" id="TIGR00231">
    <property type="entry name" value="small_GTP"/>
    <property type="match status" value="1"/>
</dbReference>
<dbReference type="PROSITE" id="PS51420">
    <property type="entry name" value="RHO"/>
    <property type="match status" value="1"/>
</dbReference>
<dbReference type="OrthoDB" id="63533at2759"/>
<comment type="subcellular location">
    <subcellularLocation>
        <location evidence="1">Endomembrane system</location>
    </subcellularLocation>
</comment>
<dbReference type="SUPFAM" id="SSF52540">
    <property type="entry name" value="P-loop containing nucleoside triphosphate hydrolases"/>
    <property type="match status" value="1"/>
</dbReference>
<dbReference type="InterPro" id="IPR001806">
    <property type="entry name" value="Small_GTPase"/>
</dbReference>
<proteinExistence type="predicted"/>
<dbReference type="InterPro" id="IPR005225">
    <property type="entry name" value="Small_GTP-bd"/>
</dbReference>
<dbReference type="GO" id="GO:0012505">
    <property type="term" value="C:endomembrane system"/>
    <property type="evidence" value="ECO:0007669"/>
    <property type="project" value="UniProtKB-SubCell"/>
</dbReference>
<keyword evidence="2" id="KW-0547">Nucleotide-binding</keyword>
<dbReference type="InterPro" id="IPR027417">
    <property type="entry name" value="P-loop_NTPase"/>
</dbReference>
<gene>
    <name evidence="5" type="ORF">M0811_04013</name>
</gene>
<dbReference type="SMART" id="SM00176">
    <property type="entry name" value="RAN"/>
    <property type="match status" value="1"/>
</dbReference>
<keyword evidence="4" id="KW-0472">Membrane</keyword>
<evidence type="ECO:0000313" key="6">
    <source>
        <dbReference type="Proteomes" id="UP001149090"/>
    </source>
</evidence>
<dbReference type="AlphaFoldDB" id="A0A9Q0LYE5"/>
<dbReference type="EMBL" id="JAPDFW010000022">
    <property type="protein sequence ID" value="KAJ5079703.1"/>
    <property type="molecule type" value="Genomic_DNA"/>
</dbReference>
<reference evidence="5" key="1">
    <citation type="submission" date="2022-10" db="EMBL/GenBank/DDBJ databases">
        <title>Novel sulphate-reducing endosymbionts in the free-living metamonad Anaeramoeba.</title>
        <authorList>
            <person name="Jerlstrom-Hultqvist J."/>
            <person name="Cepicka I."/>
            <person name="Gallot-Lavallee L."/>
            <person name="Salas-Leiva D."/>
            <person name="Curtis B.A."/>
            <person name="Zahonova K."/>
            <person name="Pipaliya S."/>
            <person name="Dacks J."/>
            <person name="Roger A.J."/>
        </authorList>
    </citation>
    <scope>NUCLEOTIDE SEQUENCE</scope>
    <source>
        <strain evidence="5">BMAN</strain>
    </source>
</reference>
<dbReference type="GO" id="GO:0005525">
    <property type="term" value="F:GTP binding"/>
    <property type="evidence" value="ECO:0007669"/>
    <property type="project" value="UniProtKB-KW"/>
</dbReference>
<dbReference type="SMART" id="SM00174">
    <property type="entry name" value="RHO"/>
    <property type="match status" value="1"/>
</dbReference>
<dbReference type="OMA" id="FDMTNRR"/>
<dbReference type="InterPro" id="IPR050227">
    <property type="entry name" value="Rab"/>
</dbReference>
<dbReference type="PROSITE" id="PS51419">
    <property type="entry name" value="RAB"/>
    <property type="match status" value="1"/>
</dbReference>
<dbReference type="GO" id="GO:0003924">
    <property type="term" value="F:GTPase activity"/>
    <property type="evidence" value="ECO:0007669"/>
    <property type="project" value="InterPro"/>
</dbReference>
<dbReference type="SMART" id="SM00177">
    <property type="entry name" value="ARF"/>
    <property type="match status" value="1"/>
</dbReference>
<evidence type="ECO:0000256" key="2">
    <source>
        <dbReference type="ARBA" id="ARBA00022741"/>
    </source>
</evidence>
<dbReference type="PROSITE" id="PS51421">
    <property type="entry name" value="RAS"/>
    <property type="match status" value="1"/>
</dbReference>
<evidence type="ECO:0000256" key="3">
    <source>
        <dbReference type="ARBA" id="ARBA00023134"/>
    </source>
</evidence>
<dbReference type="SMART" id="SM00175">
    <property type="entry name" value="RAB"/>
    <property type="match status" value="1"/>
</dbReference>
<name>A0A9Q0LYE5_ANAIG</name>
<dbReference type="SMART" id="SM00173">
    <property type="entry name" value="RAS"/>
    <property type="match status" value="1"/>
</dbReference>
<accession>A0A9Q0LYE5</accession>
<dbReference type="FunFam" id="3.40.50.300:FF:000586">
    <property type="entry name" value="Rab family GTPase"/>
    <property type="match status" value="1"/>
</dbReference>
<protein>
    <submittedName>
        <fullName evidence="5">Ras and ef-hand domain-containing protein</fullName>
    </submittedName>
</protein>
<evidence type="ECO:0000313" key="5">
    <source>
        <dbReference type="EMBL" id="KAJ5079703.1"/>
    </source>
</evidence>